<comment type="catalytic activity">
    <reaction evidence="17">
        <text>DNA(n) + a 2'-deoxyribonucleoside 5'-triphosphate = DNA(n+1) + diphosphate</text>
        <dbReference type="Rhea" id="RHEA:22508"/>
        <dbReference type="Rhea" id="RHEA-COMP:17339"/>
        <dbReference type="Rhea" id="RHEA-COMP:17340"/>
        <dbReference type="ChEBI" id="CHEBI:33019"/>
        <dbReference type="ChEBI" id="CHEBI:61560"/>
        <dbReference type="ChEBI" id="CHEBI:173112"/>
        <dbReference type="EC" id="2.7.7.7"/>
    </reaction>
</comment>
<dbReference type="AlphaFoldDB" id="A0A8E2DI21"/>
<feature type="compositionally biased region" description="Basic and acidic residues" evidence="19">
    <location>
        <begin position="20"/>
        <end position="31"/>
    </location>
</feature>
<comment type="subcellular location">
    <subcellularLocation>
        <location evidence="2">Nucleus</location>
    </subcellularLocation>
</comment>
<evidence type="ECO:0000256" key="17">
    <source>
        <dbReference type="ARBA" id="ARBA00049244"/>
    </source>
</evidence>
<comment type="cofactor">
    <cofactor evidence="1">
        <name>Mn(2+)</name>
        <dbReference type="ChEBI" id="CHEBI:29035"/>
    </cofactor>
</comment>
<dbReference type="Pfam" id="PF14792">
    <property type="entry name" value="DNA_pol_B_palm"/>
    <property type="match status" value="1"/>
</dbReference>
<dbReference type="Proteomes" id="UP000250043">
    <property type="component" value="Unassembled WGS sequence"/>
</dbReference>
<dbReference type="InterPro" id="IPR002054">
    <property type="entry name" value="DNA-dir_DNA_pol_X"/>
</dbReference>
<dbReference type="GO" id="GO:0046872">
    <property type="term" value="F:metal ion binding"/>
    <property type="evidence" value="ECO:0007669"/>
    <property type="project" value="UniProtKB-KW"/>
</dbReference>
<dbReference type="InterPro" id="IPR001357">
    <property type="entry name" value="BRCT_dom"/>
</dbReference>
<keyword evidence="7" id="KW-0808">Transferase</keyword>
<dbReference type="PRINTS" id="PR00869">
    <property type="entry name" value="DNAPOLX"/>
</dbReference>
<dbReference type="InterPro" id="IPR043519">
    <property type="entry name" value="NT_sf"/>
</dbReference>
<gene>
    <name evidence="21" type="ORF">OBBRIDRAFT_837179</name>
</gene>
<dbReference type="SUPFAM" id="SSF47802">
    <property type="entry name" value="DNA polymerase beta, N-terminal domain-like"/>
    <property type="match status" value="1"/>
</dbReference>
<dbReference type="GO" id="GO:0006303">
    <property type="term" value="P:double-strand break repair via nonhomologous end joining"/>
    <property type="evidence" value="ECO:0007669"/>
    <property type="project" value="TreeGrafter"/>
</dbReference>
<dbReference type="Gene3D" id="1.10.150.110">
    <property type="entry name" value="DNA polymerase beta, N-terminal domain-like"/>
    <property type="match status" value="1"/>
</dbReference>
<dbReference type="GO" id="GO:0003887">
    <property type="term" value="F:DNA-directed DNA polymerase activity"/>
    <property type="evidence" value="ECO:0007669"/>
    <property type="project" value="UniProtKB-KW"/>
</dbReference>
<evidence type="ECO:0000313" key="22">
    <source>
        <dbReference type="Proteomes" id="UP000250043"/>
    </source>
</evidence>
<dbReference type="PANTHER" id="PTHR11276">
    <property type="entry name" value="DNA POLYMERASE TYPE-X FAMILY MEMBER"/>
    <property type="match status" value="1"/>
</dbReference>
<dbReference type="Pfam" id="PF14716">
    <property type="entry name" value="HHH_8"/>
    <property type="match status" value="1"/>
</dbReference>
<evidence type="ECO:0000256" key="6">
    <source>
        <dbReference type="ARBA" id="ARBA00022634"/>
    </source>
</evidence>
<keyword evidence="14" id="KW-0234">DNA repair</keyword>
<evidence type="ECO:0000256" key="5">
    <source>
        <dbReference type="ARBA" id="ARBA00016513"/>
    </source>
</evidence>
<reference evidence="21 22" key="1">
    <citation type="submission" date="2016-07" db="EMBL/GenBank/DDBJ databases">
        <title>Draft genome of the white-rot fungus Obba rivulosa 3A-2.</title>
        <authorList>
            <consortium name="DOE Joint Genome Institute"/>
            <person name="Miettinen O."/>
            <person name="Riley R."/>
            <person name="Acob R."/>
            <person name="Barry K."/>
            <person name="Cullen D."/>
            <person name="De Vries R."/>
            <person name="Hainaut M."/>
            <person name="Hatakka A."/>
            <person name="Henrissat B."/>
            <person name="Hilden K."/>
            <person name="Kuo R."/>
            <person name="Labutti K."/>
            <person name="Lipzen A."/>
            <person name="Makela M.R."/>
            <person name="Sandor L."/>
            <person name="Spatafora J.W."/>
            <person name="Grigoriev I.V."/>
            <person name="Hibbett D.S."/>
        </authorList>
    </citation>
    <scope>NUCLEOTIDE SEQUENCE [LARGE SCALE GENOMIC DNA]</scope>
    <source>
        <strain evidence="21 22">3A-2</strain>
    </source>
</reference>
<feature type="region of interest" description="Disordered" evidence="19">
    <location>
        <begin position="362"/>
        <end position="441"/>
    </location>
</feature>
<evidence type="ECO:0000256" key="4">
    <source>
        <dbReference type="ARBA" id="ARBA00012417"/>
    </source>
</evidence>
<dbReference type="GO" id="GO:0016829">
    <property type="term" value="F:lyase activity"/>
    <property type="evidence" value="ECO:0007669"/>
    <property type="project" value="UniProtKB-KW"/>
</dbReference>
<dbReference type="InterPro" id="IPR022312">
    <property type="entry name" value="DNA_pol_X"/>
</dbReference>
<dbReference type="SUPFAM" id="SSF81301">
    <property type="entry name" value="Nucleotidyltransferase"/>
    <property type="match status" value="1"/>
</dbReference>
<dbReference type="InterPro" id="IPR036420">
    <property type="entry name" value="BRCT_dom_sf"/>
</dbReference>
<dbReference type="Pfam" id="PF14791">
    <property type="entry name" value="DNA_pol_B_thumb"/>
    <property type="match status" value="1"/>
</dbReference>
<evidence type="ECO:0000256" key="16">
    <source>
        <dbReference type="ARBA" id="ARBA00023242"/>
    </source>
</evidence>
<keyword evidence="10" id="KW-0479">Metal-binding</keyword>
<dbReference type="SUPFAM" id="SSF52113">
    <property type="entry name" value="BRCT domain"/>
    <property type="match status" value="1"/>
</dbReference>
<dbReference type="Gene3D" id="3.30.210.10">
    <property type="entry name" value="DNA polymerase, thumb domain"/>
    <property type="match status" value="1"/>
</dbReference>
<proteinExistence type="inferred from homology"/>
<evidence type="ECO:0000256" key="1">
    <source>
        <dbReference type="ARBA" id="ARBA00001936"/>
    </source>
</evidence>
<dbReference type="InterPro" id="IPR002008">
    <property type="entry name" value="DNA_pol_X_beta-like"/>
</dbReference>
<keyword evidence="16" id="KW-0539">Nucleus</keyword>
<keyword evidence="9" id="KW-0235">DNA replication</keyword>
<evidence type="ECO:0000256" key="18">
    <source>
        <dbReference type="PIRSR" id="PIRSR622312-50"/>
    </source>
</evidence>
<evidence type="ECO:0000256" key="8">
    <source>
        <dbReference type="ARBA" id="ARBA00022695"/>
    </source>
</evidence>
<dbReference type="EC" id="2.7.7.7" evidence="4"/>
<dbReference type="InterPro" id="IPR010996">
    <property type="entry name" value="HHH_MUS81"/>
</dbReference>
<evidence type="ECO:0000256" key="10">
    <source>
        <dbReference type="ARBA" id="ARBA00022723"/>
    </source>
</evidence>
<protein>
    <recommendedName>
        <fullName evidence="5">DNA polymerase lambda</fullName>
        <ecNumber evidence="4">2.7.7.7</ecNumber>
    </recommendedName>
</protein>
<sequence length="868" mass="96221">MSNVRQNDYPSMISSQAVLMHERTARGKQLDYDALSSHPGGPLPEDGRNREAPESHDLPRLSHGSPDDKDSVAPASEPEITAAEETARGQTHSGNFQSSEQQAGGVAEEQGNIHRKATTGRESANRSSVATSVGSVPEIGRAVSSRVTVAAGEAGNAGKAKAVQPEPKAKGKKVKELVTPLEYAQRLQATLTEVGLKKKSSTHFYLRGKRIFYYGGDFKYAGAETRGRMDFIIKHGGTLIPSYDPTQITHIVTDAAKRPFLRTLGLRSLNEIPEDIPVVKWSWIVSGLGRAGRARCAQKKEQNPVEVPWVEGEDSIQDAQQEDGESWMDYEFMHASFSERIAPGPRPRPKTNIRHQEIGALASSRGLNHRHEGGPSNRQGSDDDCEDSGELSRISDFTQVEEPPQRAPTLDRNRQEPLSPPLSPEPSKLGGTCSSAHNVHSVSSNVPRLAYKSANGGRSEASGVSYEDPLAEFYAQARAERDATESCRGEISDDSSDDPGGKAGMLHDPSKQRNRKGGFLCDSKTSRPSDGCANEDVVDKLEQLMELHKAKPSTDDQWRVMSYGKAISALRQFPHRLTSYEQARTIRGVGDKTAQKIMEIIKTGDLRRLDYEKTEDVETITLFQGIYGVGHSTARMWYNRGCRTLQDLKEGKGGVRLTYVQRIGIQHYEDINSRMPRAEAAEIFEKVRVIAHSIDPKLFVEIMGSYRRGKADCGDIDILVTRPTDDGKTHRGVLRRLLSELHVQGVLTEDLCLPDDFNDLELVYRGLCRKDAHSARRRIDFLTVPYESRGAALLYYTGDDIFNRSMRLKANVMGYALNQRGLFAGVIRNPSDKRQKLNDGTLIASETEREIFDILGVPWQEPHERVRG</sequence>
<dbReference type="PRINTS" id="PR00870">
    <property type="entry name" value="DNAPOLXBETA"/>
</dbReference>
<dbReference type="SMART" id="SM00483">
    <property type="entry name" value="POLXc"/>
    <property type="match status" value="1"/>
</dbReference>
<dbReference type="InterPro" id="IPR037160">
    <property type="entry name" value="DNA_Pol_thumb_sf"/>
</dbReference>
<keyword evidence="11" id="KW-0227">DNA damage</keyword>
<feature type="compositionally biased region" description="Basic and acidic residues" evidence="19">
    <location>
        <begin position="481"/>
        <end position="491"/>
    </location>
</feature>
<feature type="region of interest" description="Disordered" evidence="19">
    <location>
        <begin position="20"/>
        <end position="110"/>
    </location>
</feature>
<dbReference type="InterPro" id="IPR018944">
    <property type="entry name" value="DNA_pol_lambd_fingers_domain"/>
</dbReference>
<feature type="region of interest" description="Disordered" evidence="19">
    <location>
        <begin position="481"/>
        <end position="533"/>
    </location>
</feature>
<dbReference type="CDD" id="cd00141">
    <property type="entry name" value="NT_POLXc"/>
    <property type="match status" value="1"/>
</dbReference>
<accession>A0A8E2DI21</accession>
<dbReference type="InterPro" id="IPR028207">
    <property type="entry name" value="DNA_pol_B_palm_palm"/>
</dbReference>
<evidence type="ECO:0000313" key="21">
    <source>
        <dbReference type="EMBL" id="OCH87702.1"/>
    </source>
</evidence>
<dbReference type="Gene3D" id="1.10.150.20">
    <property type="entry name" value="5' to 3' exonuclease, C-terminal subdomain"/>
    <property type="match status" value="1"/>
</dbReference>
<feature type="domain" description="BRCT" evidence="20">
    <location>
        <begin position="201"/>
        <end position="288"/>
    </location>
</feature>
<evidence type="ECO:0000256" key="13">
    <source>
        <dbReference type="ARBA" id="ARBA00023125"/>
    </source>
</evidence>
<dbReference type="PANTHER" id="PTHR11276:SF28">
    <property type="entry name" value="DNA POLYMERASE LAMBDA"/>
    <property type="match status" value="1"/>
</dbReference>
<evidence type="ECO:0000256" key="14">
    <source>
        <dbReference type="ARBA" id="ARBA00023204"/>
    </source>
</evidence>
<name>A0A8E2DI21_9APHY</name>
<dbReference type="Gene3D" id="3.30.460.10">
    <property type="entry name" value="Beta Polymerase, domain 2"/>
    <property type="match status" value="1"/>
</dbReference>
<dbReference type="OrthoDB" id="205514at2759"/>
<evidence type="ECO:0000256" key="2">
    <source>
        <dbReference type="ARBA" id="ARBA00004123"/>
    </source>
</evidence>
<keyword evidence="12" id="KW-0239">DNA-directed DNA polymerase</keyword>
<dbReference type="FunFam" id="1.10.150.110:FF:000005">
    <property type="entry name" value="DNA polymerase POL4"/>
    <property type="match status" value="1"/>
</dbReference>
<dbReference type="FunFam" id="1.10.150.20:FF:000010">
    <property type="entry name" value="DNA polymerase lambda"/>
    <property type="match status" value="1"/>
</dbReference>
<dbReference type="InterPro" id="IPR029398">
    <property type="entry name" value="PolB_thumb"/>
</dbReference>
<keyword evidence="22" id="KW-1185">Reference proteome</keyword>
<dbReference type="GO" id="GO:0006260">
    <property type="term" value="P:DNA replication"/>
    <property type="evidence" value="ECO:0007669"/>
    <property type="project" value="UniProtKB-KW"/>
</dbReference>
<evidence type="ECO:0000256" key="15">
    <source>
        <dbReference type="ARBA" id="ARBA00023239"/>
    </source>
</evidence>
<dbReference type="PROSITE" id="PS50172">
    <property type="entry name" value="BRCT"/>
    <property type="match status" value="1"/>
</dbReference>
<dbReference type="GO" id="GO:0003677">
    <property type="term" value="F:DNA binding"/>
    <property type="evidence" value="ECO:0007669"/>
    <property type="project" value="UniProtKB-KW"/>
</dbReference>
<evidence type="ECO:0000256" key="11">
    <source>
        <dbReference type="ARBA" id="ARBA00022763"/>
    </source>
</evidence>
<dbReference type="GO" id="GO:0005634">
    <property type="term" value="C:nucleus"/>
    <property type="evidence" value="ECO:0007669"/>
    <property type="project" value="UniProtKB-SubCell"/>
</dbReference>
<keyword evidence="6" id="KW-0237">DNA synthesis</keyword>
<comment type="similarity">
    <text evidence="3">Belongs to the DNA polymerase type-X family.</text>
</comment>
<dbReference type="InterPro" id="IPR027421">
    <property type="entry name" value="DNA_pol_lamdba_lyase_dom_sf"/>
</dbReference>
<dbReference type="InterPro" id="IPR019843">
    <property type="entry name" value="DNA_pol-X_BS"/>
</dbReference>
<keyword evidence="13" id="KW-0238">DNA-binding</keyword>
<dbReference type="SUPFAM" id="SSF81585">
    <property type="entry name" value="PsbU/PolX domain-like"/>
    <property type="match status" value="1"/>
</dbReference>
<evidence type="ECO:0000256" key="19">
    <source>
        <dbReference type="SAM" id="MobiDB-lite"/>
    </source>
</evidence>
<keyword evidence="15" id="KW-0456">Lyase</keyword>
<evidence type="ECO:0000256" key="7">
    <source>
        <dbReference type="ARBA" id="ARBA00022679"/>
    </source>
</evidence>
<feature type="compositionally biased region" description="Polar residues" evidence="19">
    <location>
        <begin position="88"/>
        <end position="102"/>
    </location>
</feature>
<feature type="active site" description="Nucleophile; Schiff-base intermediate with DNA; for 5'-dRP lyase activity" evidence="18">
    <location>
        <position position="596"/>
    </location>
</feature>
<evidence type="ECO:0000256" key="9">
    <source>
        <dbReference type="ARBA" id="ARBA00022705"/>
    </source>
</evidence>
<dbReference type="Pfam" id="PF10391">
    <property type="entry name" value="DNA_pol_lambd_f"/>
    <property type="match status" value="1"/>
</dbReference>
<evidence type="ECO:0000256" key="3">
    <source>
        <dbReference type="ARBA" id="ARBA00008323"/>
    </source>
</evidence>
<evidence type="ECO:0000256" key="12">
    <source>
        <dbReference type="ARBA" id="ARBA00022932"/>
    </source>
</evidence>
<dbReference type="PROSITE" id="PS00522">
    <property type="entry name" value="DNA_POLYMERASE_X"/>
    <property type="match status" value="1"/>
</dbReference>
<feature type="compositionally biased region" description="Basic and acidic residues" evidence="19">
    <location>
        <begin position="45"/>
        <end position="71"/>
    </location>
</feature>
<organism evidence="21 22">
    <name type="scientific">Obba rivulosa</name>
    <dbReference type="NCBI Taxonomy" id="1052685"/>
    <lineage>
        <taxon>Eukaryota</taxon>
        <taxon>Fungi</taxon>
        <taxon>Dikarya</taxon>
        <taxon>Basidiomycota</taxon>
        <taxon>Agaricomycotina</taxon>
        <taxon>Agaricomycetes</taxon>
        <taxon>Polyporales</taxon>
        <taxon>Gelatoporiaceae</taxon>
        <taxon>Obba</taxon>
    </lineage>
</organism>
<evidence type="ECO:0000259" key="20">
    <source>
        <dbReference type="PROSITE" id="PS50172"/>
    </source>
</evidence>
<dbReference type="EMBL" id="KV722476">
    <property type="protein sequence ID" value="OCH87702.1"/>
    <property type="molecule type" value="Genomic_DNA"/>
</dbReference>
<keyword evidence="8" id="KW-0548">Nucleotidyltransferase</keyword>